<comment type="caution">
    <text evidence="8">The sequence shown here is derived from an EMBL/GenBank/DDBJ whole genome shotgun (WGS) entry which is preliminary data.</text>
</comment>
<keyword evidence="5" id="KW-0175">Coiled coil</keyword>
<sequence length="720" mass="82293">MASGSPLKDIDENFCQCSICLEQFREPKLLPCLHRYCRDCLQHLLQDCHGLIKCPDCRQEFPVPNTGVEAFKTDFYMKNIIEYIQLQNSVKDDQVRECCGCVKKIKVTAYCFKCNDFLCNECYKYHVTNKTLKDHKQHTLSLDDVKSKNLTLEKLASLKEAPRCHTHSEKLSELCCATCLNLPVCVACTYGKHKGHELHEVTERADVERQNLQKKLQNIFKRKEKIFQMPDLLEKMKGNVTSDFDARKAETQQKHGDEINKITADMKKLIEISNKKNIDYEKEKERNVKRLKEQMEQELQEIKKKYENAIEVETKKAEQQLKDFQRSFEGQFAVREGELQKMNLSLRDSISSIESDQKETLEKIQEVSDHCKNTIKRFNNLTATASSILASKNDWTSVQCIPDICGAIEPLVLEMERDYPELNDFADMQPDEFEIDLEGLRDEGWLVSGVTGCDDGSIAITGCTSGRDVHITWINQKGETLRHDKMQKSCNYPWRFCASLSSGKIAVVGEPNDIEVYNLRDGSSLRKKLCDIIHWPAHRDVTCATSDAKDRHIMVGGRDSTDVYVFDERLSYQRNLSLPGVIKWPRDIAVIAGYLLVCDSEGKKAYALSMAAENCTILSEFAKPALDGTAKWGPFSVCTDKNGLVYMLWRSIVSGQWKSVIGQYNVRDWRTLSTREVDGDARCLTTVDTGKRESLVVATNKSGKIYIYNLVKTWRISSIP</sequence>
<dbReference type="InterPro" id="IPR017907">
    <property type="entry name" value="Znf_RING_CS"/>
</dbReference>
<evidence type="ECO:0000256" key="3">
    <source>
        <dbReference type="ARBA" id="ARBA00022833"/>
    </source>
</evidence>
<evidence type="ECO:0000259" key="7">
    <source>
        <dbReference type="PROSITE" id="PS50119"/>
    </source>
</evidence>
<dbReference type="Gene3D" id="3.30.160.60">
    <property type="entry name" value="Classic Zinc Finger"/>
    <property type="match status" value="1"/>
</dbReference>
<dbReference type="InterPro" id="IPR000315">
    <property type="entry name" value="Znf_B-box"/>
</dbReference>
<keyword evidence="9" id="KW-1185">Reference proteome</keyword>
<proteinExistence type="predicted"/>
<keyword evidence="1" id="KW-0479">Metal-binding</keyword>
<evidence type="ECO:0000313" key="9">
    <source>
        <dbReference type="Proteomes" id="UP001152320"/>
    </source>
</evidence>
<dbReference type="AlphaFoldDB" id="A0A9Q1BTI3"/>
<evidence type="ECO:0000313" key="8">
    <source>
        <dbReference type="EMBL" id="KAJ8032299.1"/>
    </source>
</evidence>
<evidence type="ECO:0000259" key="6">
    <source>
        <dbReference type="PROSITE" id="PS50089"/>
    </source>
</evidence>
<evidence type="ECO:0000256" key="2">
    <source>
        <dbReference type="ARBA" id="ARBA00022771"/>
    </source>
</evidence>
<dbReference type="InterPro" id="IPR013083">
    <property type="entry name" value="Znf_RING/FYVE/PHD"/>
</dbReference>
<name>A0A9Q1BTI3_HOLLE</name>
<feature type="domain" description="B box-type" evidence="7">
    <location>
        <begin position="94"/>
        <end position="140"/>
    </location>
</feature>
<gene>
    <name evidence="8" type="ORF">HOLleu_25788</name>
</gene>
<dbReference type="PROSITE" id="PS50119">
    <property type="entry name" value="ZF_BBOX"/>
    <property type="match status" value="1"/>
</dbReference>
<dbReference type="Gene3D" id="2.120.10.30">
    <property type="entry name" value="TolB, C-terminal domain"/>
    <property type="match status" value="1"/>
</dbReference>
<dbReference type="SMART" id="SM00184">
    <property type="entry name" value="RING"/>
    <property type="match status" value="1"/>
</dbReference>
<feature type="coiled-coil region" evidence="5">
    <location>
        <begin position="278"/>
        <end position="323"/>
    </location>
</feature>
<dbReference type="PROSITE" id="PS50089">
    <property type="entry name" value="ZF_RING_2"/>
    <property type="match status" value="1"/>
</dbReference>
<protein>
    <submittedName>
        <fullName evidence="8">E3 ubiquitin-protein ligase TRIM56</fullName>
    </submittedName>
</protein>
<keyword evidence="2 4" id="KW-0863">Zinc-finger</keyword>
<dbReference type="InterPro" id="IPR047153">
    <property type="entry name" value="TRIM45/56/19-like"/>
</dbReference>
<dbReference type="GO" id="GO:0008270">
    <property type="term" value="F:zinc ion binding"/>
    <property type="evidence" value="ECO:0007669"/>
    <property type="project" value="UniProtKB-KW"/>
</dbReference>
<dbReference type="PROSITE" id="PS00518">
    <property type="entry name" value="ZF_RING_1"/>
    <property type="match status" value="1"/>
</dbReference>
<dbReference type="SUPFAM" id="SSF57845">
    <property type="entry name" value="B-box zinc-binding domain"/>
    <property type="match status" value="1"/>
</dbReference>
<dbReference type="InterPro" id="IPR018957">
    <property type="entry name" value="Znf_C3HC4_RING-type"/>
</dbReference>
<evidence type="ECO:0000256" key="1">
    <source>
        <dbReference type="ARBA" id="ARBA00022723"/>
    </source>
</evidence>
<dbReference type="OrthoDB" id="1870062at2759"/>
<evidence type="ECO:0000256" key="5">
    <source>
        <dbReference type="SAM" id="Coils"/>
    </source>
</evidence>
<dbReference type="SUPFAM" id="SSF57850">
    <property type="entry name" value="RING/U-box"/>
    <property type="match status" value="1"/>
</dbReference>
<evidence type="ECO:0000256" key="4">
    <source>
        <dbReference type="PROSITE-ProRule" id="PRU00024"/>
    </source>
</evidence>
<dbReference type="PANTHER" id="PTHR25462">
    <property type="entry name" value="BONUS, ISOFORM C-RELATED"/>
    <property type="match status" value="1"/>
</dbReference>
<keyword evidence="3" id="KW-0862">Zinc</keyword>
<reference evidence="8" key="1">
    <citation type="submission" date="2021-10" db="EMBL/GenBank/DDBJ databases">
        <title>Tropical sea cucumber genome reveals ecological adaptation and Cuvierian tubules defense mechanism.</title>
        <authorList>
            <person name="Chen T."/>
        </authorList>
    </citation>
    <scope>NUCLEOTIDE SEQUENCE</scope>
    <source>
        <strain evidence="8">Nanhai2018</strain>
        <tissue evidence="8">Muscle</tissue>
    </source>
</reference>
<dbReference type="Pfam" id="PF00097">
    <property type="entry name" value="zf-C3HC4"/>
    <property type="match status" value="1"/>
</dbReference>
<dbReference type="PANTHER" id="PTHR25462:SF296">
    <property type="entry name" value="MEIOTIC P26, ISOFORM F"/>
    <property type="match status" value="1"/>
</dbReference>
<dbReference type="SUPFAM" id="SSF69322">
    <property type="entry name" value="Tricorn protease domain 2"/>
    <property type="match status" value="1"/>
</dbReference>
<dbReference type="InterPro" id="IPR011042">
    <property type="entry name" value="6-blade_b-propeller_TolB-like"/>
</dbReference>
<dbReference type="Proteomes" id="UP001152320">
    <property type="component" value="Chromosome 12"/>
</dbReference>
<dbReference type="Gene3D" id="3.30.40.10">
    <property type="entry name" value="Zinc/RING finger domain, C3HC4 (zinc finger)"/>
    <property type="match status" value="1"/>
</dbReference>
<dbReference type="EMBL" id="JAIZAY010000012">
    <property type="protein sequence ID" value="KAJ8032299.1"/>
    <property type="molecule type" value="Genomic_DNA"/>
</dbReference>
<dbReference type="InterPro" id="IPR001841">
    <property type="entry name" value="Znf_RING"/>
</dbReference>
<accession>A0A9Q1BTI3</accession>
<organism evidence="8 9">
    <name type="scientific">Holothuria leucospilota</name>
    <name type="common">Black long sea cucumber</name>
    <name type="synonym">Mertensiothuria leucospilota</name>
    <dbReference type="NCBI Taxonomy" id="206669"/>
    <lineage>
        <taxon>Eukaryota</taxon>
        <taxon>Metazoa</taxon>
        <taxon>Echinodermata</taxon>
        <taxon>Eleutherozoa</taxon>
        <taxon>Echinozoa</taxon>
        <taxon>Holothuroidea</taxon>
        <taxon>Aspidochirotacea</taxon>
        <taxon>Aspidochirotida</taxon>
        <taxon>Holothuriidae</taxon>
        <taxon>Holothuria</taxon>
    </lineage>
</organism>
<feature type="domain" description="RING-type" evidence="6">
    <location>
        <begin position="17"/>
        <end position="58"/>
    </location>
</feature>